<feature type="compositionally biased region" description="Polar residues" evidence="1">
    <location>
        <begin position="882"/>
        <end position="895"/>
    </location>
</feature>
<dbReference type="Pfam" id="PF20640">
    <property type="entry name" value="Rrn6_HB"/>
    <property type="match status" value="1"/>
</dbReference>
<dbReference type="OrthoDB" id="4090074at2759"/>
<dbReference type="InterPro" id="IPR048537">
    <property type="entry name" value="RRN6_HB"/>
</dbReference>
<evidence type="ECO:0008006" key="7">
    <source>
        <dbReference type="Google" id="ProtNLM"/>
    </source>
</evidence>
<evidence type="ECO:0000313" key="6">
    <source>
        <dbReference type="Proteomes" id="UP000015100"/>
    </source>
</evidence>
<dbReference type="GO" id="GO:0001179">
    <property type="term" value="F:RNA polymerase I general transcription initiation factor binding"/>
    <property type="evidence" value="ECO:0007669"/>
    <property type="project" value="TreeGrafter"/>
</dbReference>
<dbReference type="Pfam" id="PF10214">
    <property type="entry name" value="Rrn6_beta-prop"/>
    <property type="match status" value="1"/>
</dbReference>
<dbReference type="GO" id="GO:0070860">
    <property type="term" value="C:RNA polymerase I core factor complex"/>
    <property type="evidence" value="ECO:0007669"/>
    <property type="project" value="TreeGrafter"/>
</dbReference>
<dbReference type="GO" id="GO:0042790">
    <property type="term" value="P:nucleolar large rRNA transcription by RNA polymerase I"/>
    <property type="evidence" value="ECO:0007669"/>
    <property type="project" value="TreeGrafter"/>
</dbReference>
<organism evidence="5 6">
    <name type="scientific">Dactylellina haptotyla (strain CBS 200.50)</name>
    <name type="common">Nematode-trapping fungus</name>
    <name type="synonym">Monacrosporium haptotylum</name>
    <dbReference type="NCBI Taxonomy" id="1284197"/>
    <lineage>
        <taxon>Eukaryota</taxon>
        <taxon>Fungi</taxon>
        <taxon>Dikarya</taxon>
        <taxon>Ascomycota</taxon>
        <taxon>Pezizomycotina</taxon>
        <taxon>Orbiliomycetes</taxon>
        <taxon>Orbiliales</taxon>
        <taxon>Orbiliaceae</taxon>
        <taxon>Dactylellina</taxon>
    </lineage>
</organism>
<evidence type="ECO:0000259" key="2">
    <source>
        <dbReference type="Pfam" id="PF10214"/>
    </source>
</evidence>
<accession>S8A7N5</accession>
<feature type="domain" description="RRN6 K-rich C-terminal" evidence="3">
    <location>
        <begin position="799"/>
        <end position="914"/>
    </location>
</feature>
<dbReference type="HOGENOM" id="CLU_318318_0_0_1"/>
<protein>
    <recommendedName>
        <fullName evidence="7">RNA polymerase I-specific transcription initiation factor RRN6-like protein</fullName>
    </recommendedName>
</protein>
<dbReference type="STRING" id="1284197.S8A7N5"/>
<dbReference type="InterPro" id="IPR019350">
    <property type="entry name" value="RNA_pol_I-sp_TIF_RRN6-like"/>
</dbReference>
<dbReference type="OMA" id="AWANITW"/>
<evidence type="ECO:0000256" key="1">
    <source>
        <dbReference type="SAM" id="MobiDB-lite"/>
    </source>
</evidence>
<evidence type="ECO:0000259" key="3">
    <source>
        <dbReference type="Pfam" id="PF20639"/>
    </source>
</evidence>
<dbReference type="InterPro" id="IPR048535">
    <property type="entry name" value="RRN6_beta-prop"/>
</dbReference>
<reference evidence="5 6" key="1">
    <citation type="journal article" date="2013" name="PLoS Genet.">
        <title>Genomic mechanisms accounting for the adaptation to parasitism in nematode-trapping fungi.</title>
        <authorList>
            <person name="Meerupati T."/>
            <person name="Andersson K.M."/>
            <person name="Friman E."/>
            <person name="Kumar D."/>
            <person name="Tunlid A."/>
            <person name="Ahren D."/>
        </authorList>
    </citation>
    <scope>NUCLEOTIDE SEQUENCE [LARGE SCALE GENOMIC DNA]</scope>
    <source>
        <strain evidence="5 6">CBS 200.50</strain>
    </source>
</reference>
<gene>
    <name evidence="5" type="ORF">H072_9216</name>
</gene>
<evidence type="ECO:0000313" key="5">
    <source>
        <dbReference type="EMBL" id="EPS37151.1"/>
    </source>
</evidence>
<feature type="region of interest" description="Disordered" evidence="1">
    <location>
        <begin position="875"/>
        <end position="914"/>
    </location>
</feature>
<dbReference type="AlphaFoldDB" id="S8A7N5"/>
<evidence type="ECO:0000259" key="4">
    <source>
        <dbReference type="Pfam" id="PF20640"/>
    </source>
</evidence>
<name>S8A7N5_DACHA</name>
<comment type="caution">
    <text evidence="5">The sequence shown here is derived from an EMBL/GenBank/DDBJ whole genome shotgun (WGS) entry which is preliminary data.</text>
</comment>
<dbReference type="Pfam" id="PF20639">
    <property type="entry name" value="Rrn6_K-rich"/>
    <property type="match status" value="1"/>
</dbReference>
<keyword evidence="6" id="KW-1185">Reference proteome</keyword>
<dbReference type="PANTHER" id="PTHR28221:SF2">
    <property type="entry name" value="RNA POLYMERASE I-SPECIFIC TRANSCRIPTION INITIATION FACTOR RRN6"/>
    <property type="match status" value="1"/>
</dbReference>
<dbReference type="PANTHER" id="PTHR28221">
    <property type="entry name" value="RNA POLYMERASE I-SPECIFIC TRANSCRIPTION INITIATION FACTOR RRN6"/>
    <property type="match status" value="1"/>
</dbReference>
<feature type="compositionally biased region" description="Basic residues" evidence="1">
    <location>
        <begin position="905"/>
        <end position="914"/>
    </location>
</feature>
<dbReference type="InterPro" id="IPR048536">
    <property type="entry name" value="Rrn6_K-rich"/>
</dbReference>
<proteinExistence type="predicted"/>
<reference evidence="6" key="2">
    <citation type="submission" date="2013-04" db="EMBL/GenBank/DDBJ databases">
        <title>Genomic mechanisms accounting for the adaptation to parasitism in nematode-trapping fungi.</title>
        <authorList>
            <person name="Ahren D.G."/>
        </authorList>
    </citation>
    <scope>NUCLEOTIDE SEQUENCE [LARGE SCALE GENOMIC DNA]</scope>
    <source>
        <strain evidence="6">CBS 200.50</strain>
    </source>
</reference>
<feature type="domain" description="RRN6 helical bundle" evidence="4">
    <location>
        <begin position="539"/>
        <end position="719"/>
    </location>
</feature>
<dbReference type="GO" id="GO:0001163">
    <property type="term" value="F:RNA polymerase I transcription regulatory region sequence-specific DNA binding"/>
    <property type="evidence" value="ECO:0007669"/>
    <property type="project" value="TreeGrafter"/>
</dbReference>
<feature type="domain" description="RRN6 beta-propeller" evidence="2">
    <location>
        <begin position="110"/>
        <end position="423"/>
    </location>
</feature>
<sequence length="914" mass="103549">MPTFEYGTLGHVEYLSQTGEWSFLNRQESSNELVPLGDPTLLVRSNETGVVEDGKACHQTRSGGRQMFARRFTGNHTEFVPAVHDIVDMYEESKAAQELLQWAPSKTSPLITVAYAAEPENMLGGGHPPRKVVVYATGNGEKISIASIKTQRLVGADMILRRPCIKPQIRAAFTFNGSIEQILPLYEMENGRNRPYILVRTQQCIQILYLASEVGLAFGEPLFTATCAGVLDTGMTGGEIFLHATVNPWYGEQIAVVDSKGQWSIWNFNLKQTHRSKYVSITPRKVAKGEIKGFDPRISIQWANIAWGSCQQDLFIATRTDIFAIDIKTESKPSIHRNIIQDSPKDVEIVGLFKYQYRSDCLILLTTYMLHLVEIKSGIRSIVAWRHNRHPYDRSLSSLVWKVDGDPWFLIYSRYNPNIIILREFKERGSLDLSLLVLRGPDNPIMGLVLLDGSVEFRIGDSKQRHHDIFTIVSIGSKYDVWKHEYKIYQELNLNILRQPRKSKRAPLSGQVIDTSDENLSLDEDTDDLEGMDLGSTFKQLNLGSRLEQSSSFATLNLTKLYAHAFGDESFVCKVANKTTMSSYIKELKSILRLEGENTNAKFSTLLHSKSDFGGLPDDPNTFFKDIDGLSLLDDELKVKILELETTLTRNGLSNTNSILPMAVRSFEPPSMEKIAANRYDTLCNAWLEALPASFPTRLRLRRERIARMTTIETSLSSLGVYPYTRNTDQLEISQPDYTQRRLELPHSDGILQTEFTMITGANNWSSSQNHVAYLDAGIFLEKFSPVSRIFARDPDLENFLGDWDTTKSSSDYQWRPTANIRHEIPRAIRKSRFISWKGSRRSGEILEADTDRTISQDPLEGLSMTQPTTRAEIASFPPGFSQKTSSQRFPSSQVHRGRYGDSRKPKKRRMEGF</sequence>
<dbReference type="EMBL" id="AQGS01000750">
    <property type="protein sequence ID" value="EPS37151.1"/>
    <property type="molecule type" value="Genomic_DNA"/>
</dbReference>
<dbReference type="Proteomes" id="UP000015100">
    <property type="component" value="Unassembled WGS sequence"/>
</dbReference>